<dbReference type="EMBL" id="AP019866">
    <property type="protein sequence ID" value="BBM96989.1"/>
    <property type="molecule type" value="Genomic_DNA"/>
</dbReference>
<dbReference type="PANTHER" id="PTHR33977">
    <property type="entry name" value="ZINC ION BINDING PROTEIN"/>
    <property type="match status" value="1"/>
</dbReference>
<name>A0AAF6AKL9_MARPO</name>
<reference evidence="3" key="1">
    <citation type="journal article" date="2020" name="Curr. Biol.">
        <title>Chromatin organization in early land plants reveals an ancestral association between H3K27me3, transposons, and constitutive heterochromatin.</title>
        <authorList>
            <person name="Montgomery S.A."/>
            <person name="Tanizawa Y."/>
            <person name="Galik B."/>
            <person name="Wang N."/>
            <person name="Ito T."/>
            <person name="Mochizuki T."/>
            <person name="Akimcheva S."/>
            <person name="Bowman J.L."/>
            <person name="Cognat V."/>
            <person name="Marechal-Drouard L."/>
            <person name="Ekker H."/>
            <person name="Hong S.F."/>
            <person name="Kohchi T."/>
            <person name="Lin S.S."/>
            <person name="Liu L.D."/>
            <person name="Nakamura Y."/>
            <person name="Valeeva L.R."/>
            <person name="Shakirov E.V."/>
            <person name="Shippen D.E."/>
            <person name="Wei W.L."/>
            <person name="Yagura M."/>
            <person name="Yamaoka S."/>
            <person name="Yamato K.T."/>
            <person name="Liu C."/>
            <person name="Berger F."/>
        </authorList>
    </citation>
    <scope>NUCLEOTIDE SEQUENCE [LARGE SCALE GENOMIC DNA]</scope>
    <source>
        <strain evidence="3">Tak-1</strain>
    </source>
</reference>
<dbReference type="InterPro" id="IPR018289">
    <property type="entry name" value="MULE_transposase_dom"/>
</dbReference>
<evidence type="ECO:0000259" key="1">
    <source>
        <dbReference type="Pfam" id="PF10551"/>
    </source>
</evidence>
<dbReference type="AlphaFoldDB" id="A0AAF6AKL9"/>
<dbReference type="Pfam" id="PF10551">
    <property type="entry name" value="MULE"/>
    <property type="match status" value="1"/>
</dbReference>
<dbReference type="Proteomes" id="UP001162541">
    <property type="component" value="Chromosome 1"/>
</dbReference>
<evidence type="ECO:0000313" key="2">
    <source>
        <dbReference type="EMBL" id="BBM96989.1"/>
    </source>
</evidence>
<feature type="domain" description="MULE transposase" evidence="1">
    <location>
        <begin position="12"/>
        <end position="105"/>
    </location>
</feature>
<accession>A0AAF6AKL9</accession>
<evidence type="ECO:0000313" key="3">
    <source>
        <dbReference type="Proteomes" id="UP001162541"/>
    </source>
</evidence>
<gene>
    <name evidence="2" type="ORF">Mp_1g02110</name>
</gene>
<sequence>MMIHYSRNKPLALDSTFATTKYDFPFFTLIAFDSHQMGLPVAWSIQQKETTELIVIFLQKIKTAALELEPDWKPSCFIIDCATQEVAALKSVFPGVPIIFCTFHIRRAWKENLIQKVKNQKLILEMSDVLGEMMYADSEILMWERWMQFQTKFVSEIEFLNYFKVEWIGRIDKWLVICQNFDHANQMTNGAIEAWHLTMKKMIQRMIGGLKARRLDRLLDMLFGSMLPFFLYNIRRKAMGLVVNWRKEEVAISSVWAAENEMKYAKVAFPDPSKPNFAEVTCLKSKTKYIVRDCYSMMPLCDCSWAVRGNMCKHQCKALMCKGHQGGSIIQQHGTWAGSQYEGLVHDKDLEFLENNPQLLVGYDEELQGEKNCEKLDVNQDDRTSILDLRFNDRNICVEKSREAWMQIEKMASNSDSIAQSTLAVMNRSLHDLKVQEQCQLETGKYIVTTADMFIRPNGLTLKRRLGIVDKYHGAKRGNSIVKNYLEKKRRLIQPRVSLDLDQTSEIRVSEIRGVIRDDNILPDVIPEVQGKKRETIREELFRRSTQLRGKRKSRKPQTDLNRISLPAIKISMPKRLGREFSAGTNMIDN</sequence>
<organism evidence="2 3">
    <name type="scientific">Marchantia polymorpha subsp. ruderalis</name>
    <dbReference type="NCBI Taxonomy" id="1480154"/>
    <lineage>
        <taxon>Eukaryota</taxon>
        <taxon>Viridiplantae</taxon>
        <taxon>Streptophyta</taxon>
        <taxon>Embryophyta</taxon>
        <taxon>Marchantiophyta</taxon>
        <taxon>Marchantiopsida</taxon>
        <taxon>Marchantiidae</taxon>
        <taxon>Marchantiales</taxon>
        <taxon>Marchantiaceae</taxon>
        <taxon>Marchantia</taxon>
    </lineage>
</organism>
<proteinExistence type="predicted"/>
<protein>
    <recommendedName>
        <fullName evidence="1">MULE transposase domain-containing protein</fullName>
    </recommendedName>
</protein>
<dbReference type="PANTHER" id="PTHR33977:SF1">
    <property type="entry name" value="ZINC ION BINDING PROTEIN"/>
    <property type="match status" value="1"/>
</dbReference>